<dbReference type="PROSITE" id="PS00981">
    <property type="entry name" value="G_PROTEIN_RECEP_F3_3"/>
    <property type="match status" value="1"/>
</dbReference>
<feature type="transmembrane region" description="Helical" evidence="11">
    <location>
        <begin position="594"/>
        <end position="614"/>
    </location>
</feature>
<dbReference type="InterPro" id="IPR004073">
    <property type="entry name" value="GPCR_3_vmron_rcpt_2"/>
</dbReference>
<dbReference type="Ensembl" id="ENSHHUT00000090343.1">
    <property type="protein sequence ID" value="ENSHHUP00000087606.1"/>
    <property type="gene ID" value="ENSHHUG00000050367.1"/>
</dbReference>
<dbReference type="PANTHER" id="PTHR24061">
    <property type="entry name" value="CALCIUM-SENSING RECEPTOR-RELATED"/>
    <property type="match status" value="1"/>
</dbReference>
<dbReference type="InterPro" id="IPR000337">
    <property type="entry name" value="GPCR_3"/>
</dbReference>
<feature type="transmembrane region" description="Helical" evidence="11">
    <location>
        <begin position="706"/>
        <end position="729"/>
    </location>
</feature>
<evidence type="ECO:0000256" key="7">
    <source>
        <dbReference type="ARBA" id="ARBA00023136"/>
    </source>
</evidence>
<dbReference type="FunFam" id="3.40.50.2300:FF:000016">
    <property type="entry name" value="Taste 1 receptor member 2"/>
    <property type="match status" value="1"/>
</dbReference>
<evidence type="ECO:0000256" key="9">
    <source>
        <dbReference type="ARBA" id="ARBA00023180"/>
    </source>
</evidence>
<evidence type="ECO:0000256" key="11">
    <source>
        <dbReference type="SAM" id="Phobius"/>
    </source>
</evidence>
<comment type="subcellular location">
    <subcellularLocation>
        <location evidence="1">Cell membrane</location>
        <topology evidence="1">Multi-pass membrane protein</topology>
    </subcellularLocation>
</comment>
<feature type="transmembrane region" description="Helical" evidence="11">
    <location>
        <begin position="479"/>
        <end position="501"/>
    </location>
</feature>
<dbReference type="CDD" id="cd15283">
    <property type="entry name" value="7tmC_V2R_pheromone"/>
    <property type="match status" value="1"/>
</dbReference>
<keyword evidence="3 11" id="KW-0812">Transmembrane</keyword>
<keyword evidence="9" id="KW-0325">Glycoprotein</keyword>
<keyword evidence="14" id="KW-1185">Reference proteome</keyword>
<evidence type="ECO:0000313" key="14">
    <source>
        <dbReference type="Proteomes" id="UP000314982"/>
    </source>
</evidence>
<protein>
    <recommendedName>
        <fullName evidence="12">G-protein coupled receptors family 3 profile domain-containing protein</fullName>
    </recommendedName>
</protein>
<dbReference type="Gene3D" id="3.40.50.2300">
    <property type="match status" value="3"/>
</dbReference>
<feature type="transmembrane region" description="Helical" evidence="11">
    <location>
        <begin position="7"/>
        <end position="26"/>
    </location>
</feature>
<dbReference type="AlphaFoldDB" id="A0A4W5RCF6"/>
<dbReference type="PRINTS" id="PR00248">
    <property type="entry name" value="GPCRMGR"/>
</dbReference>
<dbReference type="PROSITE" id="PS50259">
    <property type="entry name" value="G_PROTEIN_RECEP_F3_4"/>
    <property type="match status" value="1"/>
</dbReference>
<keyword evidence="4" id="KW-0732">Signal</keyword>
<evidence type="ECO:0000256" key="10">
    <source>
        <dbReference type="ARBA" id="ARBA00023224"/>
    </source>
</evidence>
<evidence type="ECO:0000256" key="6">
    <source>
        <dbReference type="ARBA" id="ARBA00023040"/>
    </source>
</evidence>
<dbReference type="InterPro" id="IPR038550">
    <property type="entry name" value="GPCR_3_9-Cys_sf"/>
</dbReference>
<dbReference type="GeneTree" id="ENSGT00940000162782"/>
<name>A0A4W5RCF6_9TELE</name>
<dbReference type="SUPFAM" id="SSF53822">
    <property type="entry name" value="Periplasmic binding protein-like I"/>
    <property type="match status" value="1"/>
</dbReference>
<dbReference type="Gene3D" id="2.10.50.30">
    <property type="entry name" value="GPCR, family 3, nine cysteines domain"/>
    <property type="match status" value="1"/>
</dbReference>
<dbReference type="InterPro" id="IPR017978">
    <property type="entry name" value="GPCR_3_C"/>
</dbReference>
<reference evidence="14" key="1">
    <citation type="submission" date="2018-06" db="EMBL/GenBank/DDBJ databases">
        <title>Genome assembly of Danube salmon.</title>
        <authorList>
            <person name="Macqueen D.J."/>
            <person name="Gundappa M.K."/>
        </authorList>
    </citation>
    <scope>NUCLEOTIDE SEQUENCE [LARGE SCALE GENOMIC DNA]</scope>
</reference>
<evidence type="ECO:0000313" key="13">
    <source>
        <dbReference type="Ensembl" id="ENSHHUP00000087606.1"/>
    </source>
</evidence>
<evidence type="ECO:0000256" key="8">
    <source>
        <dbReference type="ARBA" id="ARBA00023170"/>
    </source>
</evidence>
<dbReference type="Proteomes" id="UP000314982">
    <property type="component" value="Unassembled WGS sequence"/>
</dbReference>
<keyword evidence="6" id="KW-0297">G-protein coupled receptor</keyword>
<evidence type="ECO:0000256" key="4">
    <source>
        <dbReference type="ARBA" id="ARBA00022729"/>
    </source>
</evidence>
<dbReference type="InterPro" id="IPR028082">
    <property type="entry name" value="Peripla_BP_I"/>
</dbReference>
<keyword evidence="8" id="KW-0675">Receptor</keyword>
<dbReference type="Pfam" id="PF00003">
    <property type="entry name" value="7tm_3"/>
    <property type="match status" value="1"/>
</dbReference>
<feature type="domain" description="G-protein coupled receptors family 3 profile" evidence="12">
    <location>
        <begin position="479"/>
        <end position="744"/>
    </location>
</feature>
<reference evidence="13" key="2">
    <citation type="submission" date="2025-08" db="UniProtKB">
        <authorList>
            <consortium name="Ensembl"/>
        </authorList>
    </citation>
    <scope>IDENTIFICATION</scope>
</reference>
<accession>A0A4W5RCF6</accession>
<evidence type="ECO:0000259" key="12">
    <source>
        <dbReference type="PROSITE" id="PS50259"/>
    </source>
</evidence>
<evidence type="ECO:0000256" key="3">
    <source>
        <dbReference type="ARBA" id="ARBA00022692"/>
    </source>
</evidence>
<keyword evidence="2" id="KW-1003">Cell membrane</keyword>
<sequence>MRVRQYINLYLSIIMMLNSSSLSLVLKYSSASSSSSTCRLREQFSLNGMYQKGDVILGGLFEVHYFTVFPELSFTSEPQQLHCEGFDSFGFQQAQTMAFAVDEINRNPDLLPNITLGYQLYDNCLKLGVSFRAAMSMASGTEEEFLLDETCSGSPPVSHYATCSCLSDRGKYPSFFRTIPSDAFQVRAMIQILRRLGWTWVGLLFSDDDYGVHAARSFHSSLSESGGCVAYSQLLPKDNRPTELQRIVREIKSSSARVVVVFSNEAYLLPLLDEVVVQNVKGLQWIASEAWTTSSVFHTPRLMPYLGGTLGIAIRRGEIPGLRDYLLSVRPEDQPANNPGNNMFWEAEFGCRLEPLAGWVEAGGDVCTGQEDLRDVETNYGDVSELRPEYNVYKAVYALAHALHDLLQCDKSSHWTRTEFSGTLSQKRLFVKKGFPHFLCLSLSDSTECSRCPEDFWSSPERDLCIPKGVEFLSYQESLGISLMTASLLGALICAVVLGIFTRYRNTPVVKANNSELSFLLLLSLKLCFLCSLLFIGRPRLWTCQLRHAAFGISFVLCVSCILVKTMVVLAVFRTSKPGAKASLKWFGAGQQRGTVLVLTSFQAAICTAWLVSASPTPHKNTRYHNDKIVYECVVGSVAGFGALLGYIGLLAFLSFLLAFLARNLPDNFNEAKFITFSMLIFCAVWISFVPAYVSSPGKYADAVEIFAILASSFGLLVALFGPKCYIILLRPERNTKKALMGRATTKT</sequence>
<keyword evidence="5 11" id="KW-1133">Transmembrane helix</keyword>
<dbReference type="PANTHER" id="PTHR24061:SF418">
    <property type="entry name" value="C-FAMILY ODORANT RECEPTOR OLFCQ19-RELATED"/>
    <property type="match status" value="1"/>
</dbReference>
<dbReference type="InterPro" id="IPR001828">
    <property type="entry name" value="ANF_lig-bd_rcpt"/>
</dbReference>
<dbReference type="GO" id="GO:0004930">
    <property type="term" value="F:G protein-coupled receptor activity"/>
    <property type="evidence" value="ECO:0007669"/>
    <property type="project" value="UniProtKB-KW"/>
</dbReference>
<evidence type="ECO:0000256" key="5">
    <source>
        <dbReference type="ARBA" id="ARBA00022989"/>
    </source>
</evidence>
<feature type="transmembrane region" description="Helical" evidence="11">
    <location>
        <begin position="634"/>
        <end position="662"/>
    </location>
</feature>
<evidence type="ECO:0000256" key="1">
    <source>
        <dbReference type="ARBA" id="ARBA00004651"/>
    </source>
</evidence>
<feature type="transmembrane region" description="Helical" evidence="11">
    <location>
        <begin position="517"/>
        <end position="537"/>
    </location>
</feature>
<keyword evidence="10" id="KW-0807">Transducer</keyword>
<keyword evidence="7 11" id="KW-0472">Membrane</keyword>
<evidence type="ECO:0000256" key="2">
    <source>
        <dbReference type="ARBA" id="ARBA00022475"/>
    </source>
</evidence>
<organism evidence="13 14">
    <name type="scientific">Hucho hucho</name>
    <name type="common">huchen</name>
    <dbReference type="NCBI Taxonomy" id="62062"/>
    <lineage>
        <taxon>Eukaryota</taxon>
        <taxon>Metazoa</taxon>
        <taxon>Chordata</taxon>
        <taxon>Craniata</taxon>
        <taxon>Vertebrata</taxon>
        <taxon>Euteleostomi</taxon>
        <taxon>Actinopterygii</taxon>
        <taxon>Neopterygii</taxon>
        <taxon>Teleostei</taxon>
        <taxon>Protacanthopterygii</taxon>
        <taxon>Salmoniformes</taxon>
        <taxon>Salmonidae</taxon>
        <taxon>Salmoninae</taxon>
        <taxon>Hucho</taxon>
    </lineage>
</organism>
<dbReference type="GO" id="GO:0005886">
    <property type="term" value="C:plasma membrane"/>
    <property type="evidence" value="ECO:0007669"/>
    <property type="project" value="UniProtKB-SubCell"/>
</dbReference>
<feature type="transmembrane region" description="Helical" evidence="11">
    <location>
        <begin position="549"/>
        <end position="573"/>
    </location>
</feature>
<proteinExistence type="predicted"/>
<dbReference type="PRINTS" id="PR01535">
    <property type="entry name" value="VOMERONASL2R"/>
</dbReference>
<dbReference type="InterPro" id="IPR017979">
    <property type="entry name" value="GPCR_3_CS"/>
</dbReference>
<dbReference type="Pfam" id="PF01094">
    <property type="entry name" value="ANF_receptor"/>
    <property type="match status" value="1"/>
</dbReference>
<dbReference type="InterPro" id="IPR000068">
    <property type="entry name" value="GPCR_3_Ca_sens_rcpt-rel"/>
</dbReference>
<reference evidence="13" key="3">
    <citation type="submission" date="2025-09" db="UniProtKB">
        <authorList>
            <consortium name="Ensembl"/>
        </authorList>
    </citation>
    <scope>IDENTIFICATION</scope>
</reference>
<feature type="transmembrane region" description="Helical" evidence="11">
    <location>
        <begin position="674"/>
        <end position="694"/>
    </location>
</feature>